<dbReference type="EMBL" id="LAZR01030392">
    <property type="protein sequence ID" value="KKL56745.1"/>
    <property type="molecule type" value="Genomic_DNA"/>
</dbReference>
<sequence length="123" mass="13677">MATGFKVGDRIIAIEDCPGNSLIKGEKYTLKDSHGGLSAGGCTCPGKWKKEENDMTKKIWEVIIVDKNTDEIILREIVIDGDEKSACSKLSIKFATKLKDILFDNLSYVTKELGSYESKKKDK</sequence>
<comment type="caution">
    <text evidence="1">The sequence shown here is derived from an EMBL/GenBank/DDBJ whole genome shotgun (WGS) entry which is preliminary data.</text>
</comment>
<gene>
    <name evidence="1" type="ORF">LCGC14_2242310</name>
</gene>
<reference evidence="1" key="1">
    <citation type="journal article" date="2015" name="Nature">
        <title>Complex archaea that bridge the gap between prokaryotes and eukaryotes.</title>
        <authorList>
            <person name="Spang A."/>
            <person name="Saw J.H."/>
            <person name="Jorgensen S.L."/>
            <person name="Zaremba-Niedzwiedzka K."/>
            <person name="Martijn J."/>
            <person name="Lind A.E."/>
            <person name="van Eijk R."/>
            <person name="Schleper C."/>
            <person name="Guy L."/>
            <person name="Ettema T.J."/>
        </authorList>
    </citation>
    <scope>NUCLEOTIDE SEQUENCE</scope>
</reference>
<dbReference type="AlphaFoldDB" id="A0A0F9FHN3"/>
<name>A0A0F9FHN3_9ZZZZ</name>
<proteinExistence type="predicted"/>
<organism evidence="1">
    <name type="scientific">marine sediment metagenome</name>
    <dbReference type="NCBI Taxonomy" id="412755"/>
    <lineage>
        <taxon>unclassified sequences</taxon>
        <taxon>metagenomes</taxon>
        <taxon>ecological metagenomes</taxon>
    </lineage>
</organism>
<accession>A0A0F9FHN3</accession>
<protein>
    <submittedName>
        <fullName evidence="1">Uncharacterized protein</fullName>
    </submittedName>
</protein>
<evidence type="ECO:0000313" key="1">
    <source>
        <dbReference type="EMBL" id="KKL56745.1"/>
    </source>
</evidence>